<proteinExistence type="predicted"/>
<protein>
    <submittedName>
        <fullName evidence="3">Uncharacterized protein</fullName>
    </submittedName>
</protein>
<feature type="compositionally biased region" description="Acidic residues" evidence="1">
    <location>
        <begin position="146"/>
        <end position="159"/>
    </location>
</feature>
<evidence type="ECO:0000256" key="2">
    <source>
        <dbReference type="SAM" id="SignalP"/>
    </source>
</evidence>
<feature type="region of interest" description="Disordered" evidence="1">
    <location>
        <begin position="24"/>
        <end position="46"/>
    </location>
</feature>
<accession>A0A7J6LP16</accession>
<organism evidence="3 4">
    <name type="scientific">Perkinsus chesapeaki</name>
    <name type="common">Clam parasite</name>
    <name type="synonym">Perkinsus andrewsi</name>
    <dbReference type="NCBI Taxonomy" id="330153"/>
    <lineage>
        <taxon>Eukaryota</taxon>
        <taxon>Sar</taxon>
        <taxon>Alveolata</taxon>
        <taxon>Perkinsozoa</taxon>
        <taxon>Perkinsea</taxon>
        <taxon>Perkinsida</taxon>
        <taxon>Perkinsidae</taxon>
        <taxon>Perkinsus</taxon>
    </lineage>
</organism>
<dbReference type="Proteomes" id="UP000591131">
    <property type="component" value="Unassembled WGS sequence"/>
</dbReference>
<keyword evidence="2" id="KW-0732">Signal</keyword>
<dbReference type="AlphaFoldDB" id="A0A7J6LP16"/>
<reference evidence="3 4" key="1">
    <citation type="submission" date="2020-04" db="EMBL/GenBank/DDBJ databases">
        <title>Perkinsus chesapeaki whole genome sequence.</title>
        <authorList>
            <person name="Bogema D.R."/>
        </authorList>
    </citation>
    <scope>NUCLEOTIDE SEQUENCE [LARGE SCALE GENOMIC DNA]</scope>
    <source>
        <strain evidence="3">ATCC PRA-425</strain>
    </source>
</reference>
<dbReference type="EMBL" id="JAAPAO010000395">
    <property type="protein sequence ID" value="KAF4660947.1"/>
    <property type="molecule type" value="Genomic_DNA"/>
</dbReference>
<evidence type="ECO:0000256" key="1">
    <source>
        <dbReference type="SAM" id="MobiDB-lite"/>
    </source>
</evidence>
<evidence type="ECO:0000313" key="4">
    <source>
        <dbReference type="Proteomes" id="UP000591131"/>
    </source>
</evidence>
<feature type="chain" id="PRO_5029447184" evidence="2">
    <location>
        <begin position="28"/>
        <end position="195"/>
    </location>
</feature>
<name>A0A7J6LP16_PERCH</name>
<sequence length="195" mass="21653">MRRPIPSIHTVVVTVVLGGLLLSQSDAAAPNTDKSSKSKPKVNLRKETLLRQTANWELEAPKSMDIVTLKPTKNLASYPHDEQPPKDLRLPAKPETGDFSKRRSTYPAPGKLSQPFVLHKEKSQREIDELMQSRRRPLSYLQGHDSEDDSEDDDSDDDGAIYFVAKPSSGSSSVDDKRASDSDDGSLYSDNVFIN</sequence>
<feature type="compositionally biased region" description="Basic and acidic residues" evidence="1">
    <location>
        <begin position="118"/>
        <end position="132"/>
    </location>
</feature>
<feature type="compositionally biased region" description="Basic and acidic residues" evidence="1">
    <location>
        <begin position="79"/>
        <end position="101"/>
    </location>
</feature>
<keyword evidence="4" id="KW-1185">Reference proteome</keyword>
<gene>
    <name evidence="3" type="ORF">FOL47_006898</name>
</gene>
<feature type="signal peptide" evidence="2">
    <location>
        <begin position="1"/>
        <end position="27"/>
    </location>
</feature>
<comment type="caution">
    <text evidence="3">The sequence shown here is derived from an EMBL/GenBank/DDBJ whole genome shotgun (WGS) entry which is preliminary data.</text>
</comment>
<evidence type="ECO:0000313" key="3">
    <source>
        <dbReference type="EMBL" id="KAF4660947.1"/>
    </source>
</evidence>
<feature type="region of interest" description="Disordered" evidence="1">
    <location>
        <begin position="75"/>
        <end position="195"/>
    </location>
</feature>